<reference evidence="2 3" key="1">
    <citation type="submission" date="2016-01" db="EMBL/GenBank/DDBJ databases">
        <title>Genome sequencing of Roseivirga spongicola UST030701-084.</title>
        <authorList>
            <person name="Selvaratnam C."/>
            <person name="Thevarajoo S."/>
            <person name="Goh K.M."/>
            <person name="Ee R."/>
            <person name="Chan K.-G."/>
            <person name="Chong C.S."/>
        </authorList>
    </citation>
    <scope>NUCLEOTIDE SEQUENCE [LARGE SCALE GENOMIC DNA]</scope>
    <source>
        <strain evidence="2 3">UST030701-084</strain>
    </source>
</reference>
<dbReference type="RefSeq" id="WP_068219979.1">
    <property type="nucleotide sequence ID" value="NZ_CP139724.1"/>
</dbReference>
<evidence type="ECO:0000313" key="3">
    <source>
        <dbReference type="Proteomes" id="UP000075606"/>
    </source>
</evidence>
<keyword evidence="1" id="KW-0812">Transmembrane</keyword>
<dbReference type="OrthoDB" id="6073502at2"/>
<keyword evidence="3" id="KW-1185">Reference proteome</keyword>
<evidence type="ECO:0000313" key="2">
    <source>
        <dbReference type="EMBL" id="KYG75892.1"/>
    </source>
</evidence>
<dbReference type="STRING" id="333140.AWW68_08670"/>
<name>A0A150XB40_9BACT</name>
<proteinExistence type="predicted"/>
<dbReference type="AlphaFoldDB" id="A0A150XB40"/>
<gene>
    <name evidence="2" type="ORF">AWW68_08670</name>
</gene>
<comment type="caution">
    <text evidence="2">The sequence shown here is derived from an EMBL/GenBank/DDBJ whole genome shotgun (WGS) entry which is preliminary data.</text>
</comment>
<keyword evidence="1" id="KW-0472">Membrane</keyword>
<dbReference type="Proteomes" id="UP000075606">
    <property type="component" value="Unassembled WGS sequence"/>
</dbReference>
<protein>
    <recommendedName>
        <fullName evidence="4">Band 7 domain-containing protein</fullName>
    </recommendedName>
</protein>
<accession>A0A150XB40</accession>
<keyword evidence="1" id="KW-1133">Transmembrane helix</keyword>
<dbReference type="EMBL" id="LRPC01000012">
    <property type="protein sequence ID" value="KYG75892.1"/>
    <property type="molecule type" value="Genomic_DNA"/>
</dbReference>
<evidence type="ECO:0008006" key="4">
    <source>
        <dbReference type="Google" id="ProtNLM"/>
    </source>
</evidence>
<organism evidence="2 3">
    <name type="scientific">Roseivirga spongicola</name>
    <dbReference type="NCBI Taxonomy" id="333140"/>
    <lineage>
        <taxon>Bacteria</taxon>
        <taxon>Pseudomonadati</taxon>
        <taxon>Bacteroidota</taxon>
        <taxon>Cytophagia</taxon>
        <taxon>Cytophagales</taxon>
        <taxon>Roseivirgaceae</taxon>
        <taxon>Roseivirga</taxon>
    </lineage>
</organism>
<feature type="transmembrane region" description="Helical" evidence="1">
    <location>
        <begin position="6"/>
        <end position="22"/>
    </location>
</feature>
<feature type="transmembrane region" description="Helical" evidence="1">
    <location>
        <begin position="54"/>
        <end position="75"/>
    </location>
</feature>
<sequence length="455" mass="50949">MTFIGIIIILLGLITLIVRPFLSEEDKYSEGKDGQMIKTKSKASPWLLMFSRRISLAIVAVGAFMIMVPYLFFWAEPGYQYFVVYPNGKKDAVMTEGIKFRGFAKITPWQKFIDVKVVSDGEDTDEIEGEMDPIPIRFIDQVTATTKLSTRFQLPADKESFIELAIEFRSLQNLAQNTLIPTVREVVSNTGYMFAAQDYISGSASDFRVAIEEQLKDGAYSVEKTEYRDTVVTAIEQENREIKEVQTRYEVKKREDGNGKFIRIPHDINENNIIVAQVIVDDVILEQVFKQRLEAQRDESAKRQLEQQKIKTAKDAQARIIAEGERDKAAERVTQEKEQVKALISIETKLKQEETNKKLAAIALETERLKATAQKVKADAESYQNAKLVSAGLTPQQRAELEKEIAIGVAKEIAKIKFPTTMIMGGGDDGGGTPLEALIGAAMTKQLTSTTKGGN</sequence>
<evidence type="ECO:0000256" key="1">
    <source>
        <dbReference type="SAM" id="Phobius"/>
    </source>
</evidence>